<dbReference type="Gene3D" id="1.20.58.80">
    <property type="entry name" value="Phosphotransferase system, lactose/cellobiose-type IIA subunit"/>
    <property type="match status" value="1"/>
</dbReference>
<dbReference type="InterPro" id="IPR003188">
    <property type="entry name" value="PTS_IIA_lac/cel"/>
</dbReference>
<gene>
    <name evidence="6" type="primary">ptcA</name>
    <name evidence="6" type="ORF">GCM10011346_05600</name>
</gene>
<reference evidence="7" key="1">
    <citation type="journal article" date="2019" name="Int. J. Syst. Evol. Microbiol.">
        <title>The Global Catalogue of Microorganisms (GCM) 10K type strain sequencing project: providing services to taxonomists for standard genome sequencing and annotation.</title>
        <authorList>
            <consortium name="The Broad Institute Genomics Platform"/>
            <consortium name="The Broad Institute Genome Sequencing Center for Infectious Disease"/>
            <person name="Wu L."/>
            <person name="Ma J."/>
        </authorList>
    </citation>
    <scope>NUCLEOTIDE SEQUENCE [LARGE SCALE GENOMIC DNA]</scope>
    <source>
        <strain evidence="7">CGMCC 1.7693</strain>
    </source>
</reference>
<dbReference type="PANTHER" id="PTHR34382">
    <property type="entry name" value="PTS SYSTEM N,N'-DIACETYLCHITOBIOSE-SPECIFIC EIIA COMPONENT"/>
    <property type="match status" value="1"/>
</dbReference>
<proteinExistence type="predicted"/>
<dbReference type="CDD" id="cd00215">
    <property type="entry name" value="PTS_IIA_lac"/>
    <property type="match status" value="1"/>
</dbReference>
<dbReference type="Proteomes" id="UP000641206">
    <property type="component" value="Unassembled WGS sequence"/>
</dbReference>
<evidence type="ECO:0000256" key="3">
    <source>
        <dbReference type="ARBA" id="ARBA00022679"/>
    </source>
</evidence>
<accession>A0ABQ2NQZ9</accession>
<sequence>MNENELIAFEIISNVGTAKSKFMEALAYAKNKDFKTAQETIEIGNTFLLEGHKVHSKLIQQEAAGEKTDITLLLMHAEDQFMSAETIKLLIIEMIEMRQDFSRKCGS</sequence>
<organism evidence="6 7">
    <name type="scientific">Oceanobacillus neutriphilus</name>
    <dbReference type="NCBI Taxonomy" id="531815"/>
    <lineage>
        <taxon>Bacteria</taxon>
        <taxon>Bacillati</taxon>
        <taxon>Bacillota</taxon>
        <taxon>Bacilli</taxon>
        <taxon>Bacillales</taxon>
        <taxon>Bacillaceae</taxon>
        <taxon>Oceanobacillus</taxon>
    </lineage>
</organism>
<feature type="modified residue" description="Phosphohistidine; by HPr" evidence="5">
    <location>
        <position position="76"/>
    </location>
</feature>
<dbReference type="InterPro" id="IPR036542">
    <property type="entry name" value="PTS_IIA_lac/cel_sf"/>
</dbReference>
<name>A0ABQ2NQZ9_9BACI</name>
<dbReference type="Pfam" id="PF02255">
    <property type="entry name" value="PTS_IIA"/>
    <property type="match status" value="1"/>
</dbReference>
<keyword evidence="2" id="KW-0762">Sugar transport</keyword>
<evidence type="ECO:0000313" key="7">
    <source>
        <dbReference type="Proteomes" id="UP000641206"/>
    </source>
</evidence>
<keyword evidence="7" id="KW-1185">Reference proteome</keyword>
<evidence type="ECO:0000256" key="2">
    <source>
        <dbReference type="ARBA" id="ARBA00022597"/>
    </source>
</evidence>
<evidence type="ECO:0000256" key="5">
    <source>
        <dbReference type="PROSITE-ProRule" id="PRU00418"/>
    </source>
</evidence>
<protein>
    <submittedName>
        <fullName evidence="6">PTS cellobiose transporter subunit IIA</fullName>
    </submittedName>
</protein>
<dbReference type="PROSITE" id="PS51095">
    <property type="entry name" value="PTS_EIIA_TYPE_3"/>
    <property type="match status" value="1"/>
</dbReference>
<dbReference type="EMBL" id="BMLW01000001">
    <property type="protein sequence ID" value="GGP07844.1"/>
    <property type="molecule type" value="Genomic_DNA"/>
</dbReference>
<keyword evidence="4" id="KW-0598">Phosphotransferase system</keyword>
<dbReference type="PANTHER" id="PTHR34382:SF7">
    <property type="entry name" value="PTS SYSTEM N,N'-DIACETYLCHITOBIOSE-SPECIFIC EIIA COMPONENT"/>
    <property type="match status" value="1"/>
</dbReference>
<evidence type="ECO:0000256" key="4">
    <source>
        <dbReference type="ARBA" id="ARBA00022683"/>
    </source>
</evidence>
<comment type="caution">
    <text evidence="6">The sequence shown here is derived from an EMBL/GenBank/DDBJ whole genome shotgun (WGS) entry which is preliminary data.</text>
</comment>
<evidence type="ECO:0000313" key="6">
    <source>
        <dbReference type="EMBL" id="GGP07844.1"/>
    </source>
</evidence>
<keyword evidence="1" id="KW-0813">Transport</keyword>
<dbReference type="PIRSF" id="PIRSF000699">
    <property type="entry name" value="PTS_IILac_III"/>
    <property type="match status" value="1"/>
</dbReference>
<keyword evidence="3" id="KW-0808">Transferase</keyword>
<evidence type="ECO:0000256" key="1">
    <source>
        <dbReference type="ARBA" id="ARBA00022448"/>
    </source>
</evidence>
<dbReference type="SUPFAM" id="SSF46973">
    <property type="entry name" value="Enzyme IIa from lactose specific PTS, IIa-lac"/>
    <property type="match status" value="1"/>
</dbReference>
<dbReference type="RefSeq" id="WP_188732954.1">
    <property type="nucleotide sequence ID" value="NZ_BMLW01000001.1"/>
</dbReference>